<dbReference type="Gene3D" id="2.60.40.1820">
    <property type="match status" value="1"/>
</dbReference>
<evidence type="ECO:0000256" key="4">
    <source>
        <dbReference type="ARBA" id="ARBA00023136"/>
    </source>
</evidence>
<evidence type="ECO:0000259" key="6">
    <source>
        <dbReference type="Pfam" id="PF03168"/>
    </source>
</evidence>
<organism evidence="7 8">
    <name type="scientific">Sphagnum troendelagicum</name>
    <dbReference type="NCBI Taxonomy" id="128251"/>
    <lineage>
        <taxon>Eukaryota</taxon>
        <taxon>Viridiplantae</taxon>
        <taxon>Streptophyta</taxon>
        <taxon>Embryophyta</taxon>
        <taxon>Bryophyta</taxon>
        <taxon>Sphagnophytina</taxon>
        <taxon>Sphagnopsida</taxon>
        <taxon>Sphagnales</taxon>
        <taxon>Sphagnaceae</taxon>
        <taxon>Sphagnum</taxon>
    </lineage>
</organism>
<dbReference type="Proteomes" id="UP001497512">
    <property type="component" value="Chromosome 13"/>
</dbReference>
<feature type="domain" description="Late embryogenesis abundant protein LEA-2 subgroup" evidence="6">
    <location>
        <begin position="137"/>
        <end position="238"/>
    </location>
</feature>
<evidence type="ECO:0000313" key="7">
    <source>
        <dbReference type="EMBL" id="CAK9201818.1"/>
    </source>
</evidence>
<accession>A0ABP0TPJ3</accession>
<keyword evidence="3 5" id="KW-1133">Transmembrane helix</keyword>
<dbReference type="PANTHER" id="PTHR31234">
    <property type="entry name" value="LATE EMBRYOGENESIS ABUNDANT (LEA) HYDROXYPROLINE-RICH GLYCOPROTEIN FAMILY"/>
    <property type="match status" value="1"/>
</dbReference>
<proteinExistence type="predicted"/>
<name>A0ABP0TPJ3_9BRYO</name>
<keyword evidence="2 5" id="KW-0812">Transmembrane</keyword>
<comment type="subcellular location">
    <subcellularLocation>
        <location evidence="1">Membrane</location>
        <topology evidence="1">Single-pass membrane protein</topology>
    </subcellularLocation>
</comment>
<protein>
    <recommendedName>
        <fullName evidence="6">Late embryogenesis abundant protein LEA-2 subgroup domain-containing protein</fullName>
    </recommendedName>
</protein>
<sequence length="263" mass="28574">MSSLIYPVAHDEGIMHFSFVTKGSGSPPLLPTPVTYSSAAERRKRRRGSGTHRCCGTGRGVGGVCCCIFSSICAFLVACIVILGITALILWLVLRPQAPHYSVQQIQFQKFSVDADQHGSNQQQATSVLNADIQLTIEANNPNKHIGILYDSITTSASYAGNEFGNVVIPPFYQGHHNITEVTSQLKIVNYPLTQTIASSLLTDIANNSVPFRVRTSVKARVKIGSYKSFAFWVHVTCNLSFSPPTSSKPNGAVINKSCQLTR</sequence>
<keyword evidence="8" id="KW-1185">Reference proteome</keyword>
<gene>
    <name evidence="7" type="ORF">CSSPTR1EN2_LOCUS6097</name>
</gene>
<reference evidence="7" key="1">
    <citation type="submission" date="2024-02" db="EMBL/GenBank/DDBJ databases">
        <authorList>
            <consortium name="ELIXIR-Norway"/>
            <consortium name="Elixir Norway"/>
        </authorList>
    </citation>
    <scope>NUCLEOTIDE SEQUENCE</scope>
</reference>
<evidence type="ECO:0000313" key="8">
    <source>
        <dbReference type="Proteomes" id="UP001497512"/>
    </source>
</evidence>
<dbReference type="PANTHER" id="PTHR31234:SF2">
    <property type="entry name" value="OS05G0199100 PROTEIN"/>
    <property type="match status" value="1"/>
</dbReference>
<dbReference type="InterPro" id="IPR004864">
    <property type="entry name" value="LEA_2"/>
</dbReference>
<evidence type="ECO:0000256" key="3">
    <source>
        <dbReference type="ARBA" id="ARBA00022989"/>
    </source>
</evidence>
<evidence type="ECO:0000256" key="1">
    <source>
        <dbReference type="ARBA" id="ARBA00004167"/>
    </source>
</evidence>
<evidence type="ECO:0000256" key="2">
    <source>
        <dbReference type="ARBA" id="ARBA00022692"/>
    </source>
</evidence>
<keyword evidence="4 5" id="KW-0472">Membrane</keyword>
<dbReference type="EMBL" id="OZ019905">
    <property type="protein sequence ID" value="CAK9201818.1"/>
    <property type="molecule type" value="Genomic_DNA"/>
</dbReference>
<dbReference type="Pfam" id="PF03168">
    <property type="entry name" value="LEA_2"/>
    <property type="match status" value="1"/>
</dbReference>
<feature type="transmembrane region" description="Helical" evidence="5">
    <location>
        <begin position="74"/>
        <end position="94"/>
    </location>
</feature>
<dbReference type="InterPro" id="IPR044839">
    <property type="entry name" value="NDR1-like"/>
</dbReference>
<evidence type="ECO:0000256" key="5">
    <source>
        <dbReference type="SAM" id="Phobius"/>
    </source>
</evidence>